<evidence type="ECO:0000313" key="1">
    <source>
        <dbReference type="EMBL" id="AVQ03150.1"/>
    </source>
</evidence>
<dbReference type="InterPro" id="IPR023562">
    <property type="entry name" value="ClpP/TepA"/>
</dbReference>
<dbReference type="Pfam" id="PF00574">
    <property type="entry name" value="CLP_protease"/>
    <property type="match status" value="1"/>
</dbReference>
<dbReference type="RefSeq" id="WP_106907215.1">
    <property type="nucleotide sequence ID" value="NZ_CP027850.1"/>
</dbReference>
<dbReference type="SUPFAM" id="SSF52096">
    <property type="entry name" value="ClpP/crotonase"/>
    <property type="match status" value="1"/>
</dbReference>
<keyword evidence="2" id="KW-1185">Reference proteome</keyword>
<dbReference type="Proteomes" id="UP000240527">
    <property type="component" value="Chromosome"/>
</dbReference>
<accession>A0ABM6TJQ9</accession>
<sequence length="284" mass="30697">MRKRTESRKAEVFVIQPIRNVSMWLSLIASLLGIANIASSDREAAVVEACRAWNRPGSARVLPVQRVAPDGLCFSGEINSASSAAFVDALATLEPATPLVIVVHSNGGEINAGMAMGEALAPLKTTVVAQRVCASSCANYLFTAGDRRVIDDDALLLFHGGAHPIDEGALRKAIGSQIPADQVEAQVANIRADIDRQIRRQDAFSTMARIDVNFFRWMASFNDLPEDAFLTLCPTRDPVMILYSDRLLAMHGVAVHENRGPNSQEALTARVAALGRAEPVCFME</sequence>
<name>A0ABM6TJQ9_9CAUL</name>
<evidence type="ECO:0000313" key="2">
    <source>
        <dbReference type="Proteomes" id="UP000240527"/>
    </source>
</evidence>
<gene>
    <name evidence="1" type="ORF">B7G68_15630</name>
</gene>
<reference evidence="1 2" key="1">
    <citation type="journal article" date="2015" name="Biotechnol. Bioeng.">
        <title>Genome sequence and phenotypic characterization of Caulobacter segnis.</title>
        <authorList>
            <person name="Patel S."/>
            <person name="Fletcher B."/>
            <person name="Scott D.C."/>
            <person name="Ely B."/>
        </authorList>
    </citation>
    <scope>NUCLEOTIDE SEQUENCE [LARGE SCALE GENOMIC DNA]</scope>
    <source>
        <strain evidence="1 2">TK0059</strain>
    </source>
</reference>
<protein>
    <submittedName>
        <fullName evidence="1">Uncharacterized protein</fullName>
    </submittedName>
</protein>
<dbReference type="InterPro" id="IPR029045">
    <property type="entry name" value="ClpP/crotonase-like_dom_sf"/>
</dbReference>
<dbReference type="Gene3D" id="3.90.226.10">
    <property type="entry name" value="2-enoyl-CoA Hydratase, Chain A, domain 1"/>
    <property type="match status" value="1"/>
</dbReference>
<dbReference type="EMBL" id="CP027850">
    <property type="protein sequence ID" value="AVQ03150.1"/>
    <property type="molecule type" value="Genomic_DNA"/>
</dbReference>
<organism evidence="1 2">
    <name type="scientific">Caulobacter segnis</name>
    <dbReference type="NCBI Taxonomy" id="88688"/>
    <lineage>
        <taxon>Bacteria</taxon>
        <taxon>Pseudomonadati</taxon>
        <taxon>Pseudomonadota</taxon>
        <taxon>Alphaproteobacteria</taxon>
        <taxon>Caulobacterales</taxon>
        <taxon>Caulobacteraceae</taxon>
        <taxon>Caulobacter</taxon>
    </lineage>
</organism>
<proteinExistence type="predicted"/>